<dbReference type="InterPro" id="IPR002213">
    <property type="entry name" value="UDP_glucos_trans"/>
</dbReference>
<dbReference type="Proteomes" id="UP001202328">
    <property type="component" value="Unassembled WGS sequence"/>
</dbReference>
<keyword evidence="4" id="KW-1185">Reference proteome</keyword>
<dbReference type="PANTHER" id="PTHR48044:SF9">
    <property type="entry name" value="UDP-GLYCOSYLTRANSFERASE SUPERFAMILY PROTEIN"/>
    <property type="match status" value="1"/>
</dbReference>
<name>A0AAD4SY33_9MAGN</name>
<reference evidence="3" key="1">
    <citation type="submission" date="2022-04" db="EMBL/GenBank/DDBJ databases">
        <title>A functionally conserved STORR gene fusion in Papaver species that diverged 16.8 million years ago.</title>
        <authorList>
            <person name="Catania T."/>
        </authorList>
    </citation>
    <scope>NUCLEOTIDE SEQUENCE</scope>
    <source>
        <strain evidence="3">S-188037</strain>
    </source>
</reference>
<organism evidence="3 4">
    <name type="scientific">Papaver atlanticum</name>
    <dbReference type="NCBI Taxonomy" id="357466"/>
    <lineage>
        <taxon>Eukaryota</taxon>
        <taxon>Viridiplantae</taxon>
        <taxon>Streptophyta</taxon>
        <taxon>Embryophyta</taxon>
        <taxon>Tracheophyta</taxon>
        <taxon>Spermatophyta</taxon>
        <taxon>Magnoliopsida</taxon>
        <taxon>Ranunculales</taxon>
        <taxon>Papaveraceae</taxon>
        <taxon>Papaveroideae</taxon>
        <taxon>Papaver</taxon>
    </lineage>
</organism>
<evidence type="ECO:0000313" key="4">
    <source>
        <dbReference type="Proteomes" id="UP001202328"/>
    </source>
</evidence>
<comment type="similarity">
    <text evidence="1">Belongs to the UDP-glycosyltransferase family.</text>
</comment>
<accession>A0AAD4SY33</accession>
<dbReference type="Pfam" id="PF00201">
    <property type="entry name" value="UDPGT"/>
    <property type="match status" value="1"/>
</dbReference>
<dbReference type="FunFam" id="3.40.50.2000:FF:000060">
    <property type="entry name" value="Glycosyltransferase"/>
    <property type="match status" value="1"/>
</dbReference>
<dbReference type="PANTHER" id="PTHR48044">
    <property type="entry name" value="GLYCOSYLTRANSFERASE"/>
    <property type="match status" value="1"/>
</dbReference>
<dbReference type="CDD" id="cd03784">
    <property type="entry name" value="GT1_Gtf-like"/>
    <property type="match status" value="1"/>
</dbReference>
<gene>
    <name evidence="3" type="ORF">MKW98_031168</name>
</gene>
<dbReference type="Gene3D" id="3.40.50.2000">
    <property type="entry name" value="Glycogen Phosphorylase B"/>
    <property type="match status" value="2"/>
</dbReference>
<protein>
    <submittedName>
        <fullName evidence="3">Uncharacterized protein</fullName>
    </submittedName>
</protein>
<evidence type="ECO:0000256" key="2">
    <source>
        <dbReference type="ARBA" id="ARBA00022679"/>
    </source>
</evidence>
<evidence type="ECO:0000313" key="3">
    <source>
        <dbReference type="EMBL" id="KAI3924917.1"/>
    </source>
</evidence>
<comment type="caution">
    <text evidence="3">The sequence shown here is derived from an EMBL/GenBank/DDBJ whole genome shotgun (WGS) entry which is preliminary data.</text>
</comment>
<evidence type="ECO:0000256" key="1">
    <source>
        <dbReference type="ARBA" id="ARBA00009995"/>
    </source>
</evidence>
<dbReference type="SUPFAM" id="SSF53756">
    <property type="entry name" value="UDP-Glycosyltransferase/glycogen phosphorylase"/>
    <property type="match status" value="1"/>
</dbReference>
<keyword evidence="2" id="KW-0808">Transferase</keyword>
<dbReference type="GO" id="GO:1901135">
    <property type="term" value="P:carbohydrate derivative metabolic process"/>
    <property type="evidence" value="ECO:0007669"/>
    <property type="project" value="UniProtKB-ARBA"/>
</dbReference>
<dbReference type="EMBL" id="JAJJMB010008256">
    <property type="protein sequence ID" value="KAI3924917.1"/>
    <property type="molecule type" value="Genomic_DNA"/>
</dbReference>
<sequence length="331" mass="37627">MPTLKKAFDLSSPSFNDILSTIKPDLLVYDFIQPWAPTLASQLNIPAIQLLTTGTQFPFPSIYLYDHEAHQVIKRISHPEGTEDRERITQSIDKSTSIVLINTLKEIEEKHLDYLSYTLGKELVPFNEWLRNKENSSVVFVSFGTEYFMSKEEIQEVDNGLELSEVNFIRVIRFPDNHEEDRLAQVLPKGFMERIGEKGMVGGKWAPQTKILGSSKIGGFVSHCGWNSVLESMIYGVPIIAMLMHLDQPVNARLVVELGLGVEVKRDGDGRLNRREICEVIRKVGMGKEGMEVQMKTKKMSQKMRCKGDEDIDVLVQKLERLCNKLRGNAK</sequence>
<proteinExistence type="inferred from homology"/>
<dbReference type="GO" id="GO:0008194">
    <property type="term" value="F:UDP-glycosyltransferase activity"/>
    <property type="evidence" value="ECO:0007669"/>
    <property type="project" value="InterPro"/>
</dbReference>
<dbReference type="AlphaFoldDB" id="A0AAD4SY33"/>